<keyword evidence="1" id="KW-0812">Transmembrane</keyword>
<keyword evidence="3" id="KW-1185">Reference proteome</keyword>
<keyword evidence="1" id="KW-0472">Membrane</keyword>
<dbReference type="EMBL" id="JAODUO010001498">
    <property type="protein sequence ID" value="KAK2162839.1"/>
    <property type="molecule type" value="Genomic_DNA"/>
</dbReference>
<dbReference type="AlphaFoldDB" id="A0AAD9K153"/>
<accession>A0AAD9K153</accession>
<name>A0AAD9K153_RIDPI</name>
<proteinExistence type="predicted"/>
<feature type="transmembrane region" description="Helical" evidence="1">
    <location>
        <begin position="48"/>
        <end position="74"/>
    </location>
</feature>
<organism evidence="2 3">
    <name type="scientific">Ridgeia piscesae</name>
    <name type="common">Tubeworm</name>
    <dbReference type="NCBI Taxonomy" id="27915"/>
    <lineage>
        <taxon>Eukaryota</taxon>
        <taxon>Metazoa</taxon>
        <taxon>Spiralia</taxon>
        <taxon>Lophotrochozoa</taxon>
        <taxon>Annelida</taxon>
        <taxon>Polychaeta</taxon>
        <taxon>Sedentaria</taxon>
        <taxon>Canalipalpata</taxon>
        <taxon>Sabellida</taxon>
        <taxon>Siboglinidae</taxon>
        <taxon>Ridgeia</taxon>
    </lineage>
</organism>
<evidence type="ECO:0000313" key="3">
    <source>
        <dbReference type="Proteomes" id="UP001209878"/>
    </source>
</evidence>
<gene>
    <name evidence="2" type="ORF">NP493_1501g01000</name>
</gene>
<protein>
    <submittedName>
        <fullName evidence="2">Uncharacterized protein</fullName>
    </submittedName>
</protein>
<reference evidence="2" key="1">
    <citation type="journal article" date="2023" name="Mol. Biol. Evol.">
        <title>Third-Generation Sequencing Reveals the Adaptive Role of the Epigenome in Three Deep-Sea Polychaetes.</title>
        <authorList>
            <person name="Perez M."/>
            <person name="Aroh O."/>
            <person name="Sun Y."/>
            <person name="Lan Y."/>
            <person name="Juniper S.K."/>
            <person name="Young C.R."/>
            <person name="Angers B."/>
            <person name="Qian P.Y."/>
        </authorList>
    </citation>
    <scope>NUCLEOTIDE SEQUENCE</scope>
    <source>
        <strain evidence="2">R07B-5</strain>
    </source>
</reference>
<keyword evidence="1" id="KW-1133">Transmembrane helix</keyword>
<evidence type="ECO:0000256" key="1">
    <source>
        <dbReference type="SAM" id="Phobius"/>
    </source>
</evidence>
<sequence>MSGKGCVGRKVTDEGGWAEKCHGRGGGADKVTDEVGGADKCHGRDFPWLPVVLGAVVSVVFVVLVVILVIFTVSKVRRAKLRRRRSFDDDQVSAPYSPTATKRNMLWQEGKPSMPPLDPGAIQRDRYERQRMGMVNRAMSKVAHIDNKRPTHDVCYFAHGAIDHAHPLTFVSVSLYGARVKRRHGRLSLLPQHIALRRRRAATRRHIGMRQLTTTIVNSSVL</sequence>
<evidence type="ECO:0000313" key="2">
    <source>
        <dbReference type="EMBL" id="KAK2162839.1"/>
    </source>
</evidence>
<comment type="caution">
    <text evidence="2">The sequence shown here is derived from an EMBL/GenBank/DDBJ whole genome shotgun (WGS) entry which is preliminary data.</text>
</comment>
<dbReference type="Proteomes" id="UP001209878">
    <property type="component" value="Unassembled WGS sequence"/>
</dbReference>